<evidence type="ECO:0000256" key="1">
    <source>
        <dbReference type="SAM" id="Coils"/>
    </source>
</evidence>
<evidence type="ECO:0000256" key="2">
    <source>
        <dbReference type="SAM" id="SignalP"/>
    </source>
</evidence>
<proteinExistence type="predicted"/>
<gene>
    <name evidence="3" type="ORF">PHA72_15280</name>
</gene>
<dbReference type="InterPro" id="IPR009468">
    <property type="entry name" value="DUF1090"/>
</dbReference>
<feature type="signal peptide" evidence="2">
    <location>
        <begin position="1"/>
        <end position="22"/>
    </location>
</feature>
<organism evidence="3 4">
    <name type="scientific">Enterobacter ludwigii</name>
    <dbReference type="NCBI Taxonomy" id="299767"/>
    <lineage>
        <taxon>Bacteria</taxon>
        <taxon>Pseudomonadati</taxon>
        <taxon>Pseudomonadota</taxon>
        <taxon>Gammaproteobacteria</taxon>
        <taxon>Enterobacterales</taxon>
        <taxon>Enterobacteriaceae</taxon>
        <taxon>Enterobacter</taxon>
        <taxon>Enterobacter cloacae complex</taxon>
    </lineage>
</organism>
<dbReference type="RefSeq" id="WP_126547622.1">
    <property type="nucleotide sequence ID" value="NZ_CP076536.1"/>
</dbReference>
<keyword evidence="4" id="KW-1185">Reference proteome</keyword>
<feature type="coiled-coil region" evidence="1">
    <location>
        <begin position="80"/>
        <end position="126"/>
    </location>
</feature>
<accession>A0AAX3L5E1</accession>
<keyword evidence="1" id="KW-0175">Coiled coil</keyword>
<dbReference type="AlphaFoldDB" id="A0AAX3L5E1"/>
<name>A0AAX3L5E1_9ENTR</name>
<dbReference type="Pfam" id="PF06476">
    <property type="entry name" value="DUF1090"/>
    <property type="match status" value="1"/>
</dbReference>
<protein>
    <submittedName>
        <fullName evidence="3">DUF1090 domain-containing protein</fullName>
    </submittedName>
</protein>
<evidence type="ECO:0000313" key="3">
    <source>
        <dbReference type="EMBL" id="WCE11452.1"/>
    </source>
</evidence>
<evidence type="ECO:0000313" key="4">
    <source>
        <dbReference type="Proteomes" id="UP001210538"/>
    </source>
</evidence>
<sequence length="129" mass="14748">MKHTQTLLAGLLVLAPLFSVQAASQVSTGCDAKRQNIEEQIDYARTHDNIHRIAGLEKALSELNTNCTNEGLRAEREADIRKKELKVEERRQELAEARVDGRPDKIIKKQQKLEDAQYELNEARNRLNK</sequence>
<keyword evidence="2" id="KW-0732">Signal</keyword>
<reference evidence="3 4" key="1">
    <citation type="submission" date="2023-01" db="EMBL/GenBank/DDBJ databases">
        <title>Genome sequence resource and annotation of Enterobacter ludwigii, an economically important pathogen of seedling wilt with strawberry.</title>
        <authorList>
            <person name="Xie Y."/>
        </authorList>
    </citation>
    <scope>NUCLEOTIDE SEQUENCE [LARGE SCALE GENOMIC DNA]</scope>
    <source>
        <strain evidence="3 4">CM-TZ4</strain>
    </source>
</reference>
<dbReference type="EMBL" id="CP116347">
    <property type="protein sequence ID" value="WCE11452.1"/>
    <property type="molecule type" value="Genomic_DNA"/>
</dbReference>
<dbReference type="PROSITE" id="PS51257">
    <property type="entry name" value="PROKAR_LIPOPROTEIN"/>
    <property type="match status" value="1"/>
</dbReference>
<dbReference type="Proteomes" id="UP001210538">
    <property type="component" value="Chromosome"/>
</dbReference>
<feature type="chain" id="PRO_5043489202" evidence="2">
    <location>
        <begin position="23"/>
        <end position="129"/>
    </location>
</feature>